<gene>
    <name evidence="1" type="primary">LOC106117474</name>
</gene>
<dbReference type="RefSeq" id="XP_013167267.1">
    <property type="nucleotide sequence ID" value="XM_013311813.1"/>
</dbReference>
<protein>
    <submittedName>
        <fullName evidence="1">Uncharacterized protein LOC106117474 isoform X1</fullName>
    </submittedName>
</protein>
<reference evidence="1" key="1">
    <citation type="submission" date="2025-08" db="UniProtKB">
        <authorList>
            <consortium name="RefSeq"/>
        </authorList>
    </citation>
    <scope>IDENTIFICATION</scope>
</reference>
<name>A0AAJ7E8P5_PAPXU</name>
<dbReference type="GeneID" id="106117474"/>
<sequence length="401" mass="46895">MKVFSLQVGQWMSIIFYTLNLKGQDYVKGVKNTEPLLNKKCENTRMIGDNVLHVPIVNSMNSDKMEDTSELLKNIITEVLNYKQRQNINPNIINTSKSYLSNKIFKDANICIQSMKDSIDIQKPKNKTELNISSLSFLSNNNTIESSLNINFKDEENFYDKSICSNKKIFVEKKKATNKSVSHCCNETKENTQISIDFKPKCASTPKQTITNRSNNFTPRPIHKSYKKQYKNFSIDSEFKMKTKSNKDESVQRRFGASRILDVINETCTTIMKSVTNVFRSKKREDSLSQSYNSERQSQCANSFTNYMRRRDTMLEQDSTNSYWNDLMEEVQYECNTCNDTLSLRRKFSNDDFLRETVNKLKLGINLYGCNFKKISKTFWRDENYMTPTVLYNLYRKLILK</sequence>
<proteinExistence type="predicted"/>
<dbReference type="KEGG" id="pxu:106117474"/>
<dbReference type="AlphaFoldDB" id="A0AAJ7E8P5"/>
<accession>A0AAJ7E8P5</accession>
<organism evidence="1">
    <name type="scientific">Papilio xuthus</name>
    <name type="common">Asian swallowtail butterfly</name>
    <dbReference type="NCBI Taxonomy" id="66420"/>
    <lineage>
        <taxon>Eukaryota</taxon>
        <taxon>Metazoa</taxon>
        <taxon>Ecdysozoa</taxon>
        <taxon>Arthropoda</taxon>
        <taxon>Hexapoda</taxon>
        <taxon>Insecta</taxon>
        <taxon>Pterygota</taxon>
        <taxon>Neoptera</taxon>
        <taxon>Endopterygota</taxon>
        <taxon>Lepidoptera</taxon>
        <taxon>Glossata</taxon>
        <taxon>Ditrysia</taxon>
        <taxon>Papilionoidea</taxon>
        <taxon>Papilionidae</taxon>
        <taxon>Papilioninae</taxon>
        <taxon>Papilio</taxon>
    </lineage>
</organism>
<evidence type="ECO:0000313" key="1">
    <source>
        <dbReference type="RefSeq" id="XP_013167267.1"/>
    </source>
</evidence>
<dbReference type="Proteomes" id="UP000694872">
    <property type="component" value="Unplaced"/>
</dbReference>